<protein>
    <submittedName>
        <fullName evidence="3">Alkylhydroperoxidase/carboxymuconolactone decarboxylase family protein YurZ</fullName>
    </submittedName>
</protein>
<keyword evidence="3" id="KW-0575">Peroxidase</keyword>
<evidence type="ECO:0000256" key="1">
    <source>
        <dbReference type="SAM" id="MobiDB-lite"/>
    </source>
</evidence>
<organism evidence="3 4">
    <name type="scientific">Rhodovulum visakhapatnamense</name>
    <dbReference type="NCBI Taxonomy" id="364297"/>
    <lineage>
        <taxon>Bacteria</taxon>
        <taxon>Pseudomonadati</taxon>
        <taxon>Pseudomonadota</taxon>
        <taxon>Alphaproteobacteria</taxon>
        <taxon>Rhodobacterales</taxon>
        <taxon>Paracoccaceae</taxon>
        <taxon>Rhodovulum</taxon>
    </lineage>
</organism>
<dbReference type="Proteomes" id="UP000295484">
    <property type="component" value="Unassembled WGS sequence"/>
</dbReference>
<proteinExistence type="predicted"/>
<dbReference type="AlphaFoldDB" id="A0A4R8G5Y7"/>
<dbReference type="InterPro" id="IPR003779">
    <property type="entry name" value="CMD-like"/>
</dbReference>
<dbReference type="EMBL" id="SOEB01000004">
    <property type="protein sequence ID" value="TDX31990.1"/>
    <property type="molecule type" value="Genomic_DNA"/>
</dbReference>
<dbReference type="SUPFAM" id="SSF69118">
    <property type="entry name" value="AhpD-like"/>
    <property type="match status" value="1"/>
</dbReference>
<dbReference type="Pfam" id="PF02627">
    <property type="entry name" value="CMD"/>
    <property type="match status" value="1"/>
</dbReference>
<dbReference type="Gene3D" id="1.20.1290.10">
    <property type="entry name" value="AhpD-like"/>
    <property type="match status" value="1"/>
</dbReference>
<dbReference type="RefSeq" id="WP_243837490.1">
    <property type="nucleotide sequence ID" value="NZ_SOEB01000004.1"/>
</dbReference>
<name>A0A4R8G5Y7_9RHOB</name>
<comment type="caution">
    <text evidence="3">The sequence shown here is derived from an EMBL/GenBank/DDBJ whole genome shotgun (WGS) entry which is preliminary data.</text>
</comment>
<evidence type="ECO:0000313" key="4">
    <source>
        <dbReference type="Proteomes" id="UP000295484"/>
    </source>
</evidence>
<dbReference type="PANTHER" id="PTHR33570:SF9">
    <property type="entry name" value="BLL4600 PROTEIN"/>
    <property type="match status" value="1"/>
</dbReference>
<feature type="region of interest" description="Disordered" evidence="1">
    <location>
        <begin position="166"/>
        <end position="202"/>
    </location>
</feature>
<dbReference type="GO" id="GO:0051920">
    <property type="term" value="F:peroxiredoxin activity"/>
    <property type="evidence" value="ECO:0007669"/>
    <property type="project" value="InterPro"/>
</dbReference>
<dbReference type="InterPro" id="IPR029032">
    <property type="entry name" value="AhpD-like"/>
</dbReference>
<dbReference type="PANTHER" id="PTHR33570">
    <property type="entry name" value="4-CARBOXYMUCONOLACTONE DECARBOXYLASE FAMILY PROTEIN"/>
    <property type="match status" value="1"/>
</dbReference>
<evidence type="ECO:0000313" key="3">
    <source>
        <dbReference type="EMBL" id="TDX31990.1"/>
    </source>
</evidence>
<reference evidence="3 4" key="1">
    <citation type="submission" date="2019-03" db="EMBL/GenBank/DDBJ databases">
        <title>Genomic Encyclopedia of Type Strains, Phase IV (KMG-IV): sequencing the most valuable type-strain genomes for metagenomic binning, comparative biology and taxonomic classification.</title>
        <authorList>
            <person name="Goeker M."/>
        </authorList>
    </citation>
    <scope>NUCLEOTIDE SEQUENCE [LARGE SCALE GENOMIC DNA]</scope>
    <source>
        <strain evidence="3 4">JA181</strain>
    </source>
</reference>
<accession>A0A4R8G5Y7</accession>
<sequence length="202" mass="21393">MQASGCPRRSAAFPPRSVSPALEAYSKTDLVGPVWTGAELSLRDRALVTFAALMTRHETDTLQRHVTLALDVGVTPAELSETITHLALYTGRGNAIAATEAAAPVFAAHGIAPADLPAVDPDLLPLDEEAEAARETPVRGTFGNVSTGGADTTRKLLFRDLWLRPDLAPRPRAPGPQHGDRRGADRGGPARADNLPSRPRDG</sequence>
<evidence type="ECO:0000259" key="2">
    <source>
        <dbReference type="Pfam" id="PF02627"/>
    </source>
</evidence>
<gene>
    <name evidence="3" type="ORF">EV657_104187</name>
</gene>
<dbReference type="InterPro" id="IPR052512">
    <property type="entry name" value="4CMD/NDH-1_regulator"/>
</dbReference>
<feature type="domain" description="Carboxymuconolactone decarboxylase-like" evidence="2">
    <location>
        <begin position="35"/>
        <end position="103"/>
    </location>
</feature>
<keyword evidence="3" id="KW-0560">Oxidoreductase</keyword>